<reference evidence="3" key="1">
    <citation type="journal article" date="2020" name="mSystems">
        <title>Genome- and Community-Level Interaction Insights into Carbon Utilization and Element Cycling Functions of Hydrothermarchaeota in Hydrothermal Sediment.</title>
        <authorList>
            <person name="Zhou Z."/>
            <person name="Liu Y."/>
            <person name="Xu W."/>
            <person name="Pan J."/>
            <person name="Luo Z.H."/>
            <person name="Li M."/>
        </authorList>
    </citation>
    <scope>NUCLEOTIDE SEQUENCE [LARGE SCALE GENOMIC DNA]</scope>
    <source>
        <strain evidence="3">SpSt-289</strain>
    </source>
</reference>
<dbReference type="InterPro" id="IPR001307">
    <property type="entry name" value="Thiosulphate_STrfase_CS"/>
</dbReference>
<dbReference type="SMART" id="SM00450">
    <property type="entry name" value="RHOD"/>
    <property type="match status" value="4"/>
</dbReference>
<proteinExistence type="predicted"/>
<feature type="region of interest" description="Disordered" evidence="1">
    <location>
        <begin position="1"/>
        <end position="21"/>
    </location>
</feature>
<dbReference type="GO" id="GO:0004792">
    <property type="term" value="F:thiosulfate-cyanide sulfurtransferase activity"/>
    <property type="evidence" value="ECO:0007669"/>
    <property type="project" value="InterPro"/>
</dbReference>
<dbReference type="PROSITE" id="PS50206">
    <property type="entry name" value="RHODANESE_3"/>
    <property type="match status" value="4"/>
</dbReference>
<dbReference type="CDD" id="cd00158">
    <property type="entry name" value="RHOD"/>
    <property type="match status" value="4"/>
</dbReference>
<dbReference type="Gene3D" id="3.40.250.10">
    <property type="entry name" value="Rhodanese-like domain"/>
    <property type="match status" value="4"/>
</dbReference>
<feature type="compositionally biased region" description="Pro residues" evidence="1">
    <location>
        <begin position="8"/>
        <end position="19"/>
    </location>
</feature>
<dbReference type="AlphaFoldDB" id="A0A7C1FF00"/>
<dbReference type="PANTHER" id="PTHR43031:SF1">
    <property type="entry name" value="PYRIDINE NUCLEOTIDE-DISULPHIDE OXIDOREDUCTASE"/>
    <property type="match status" value="1"/>
</dbReference>
<dbReference type="EMBL" id="DSMG01000008">
    <property type="protein sequence ID" value="HDX30016.1"/>
    <property type="molecule type" value="Genomic_DNA"/>
</dbReference>
<name>A0A7C1FF00_9CHLR</name>
<dbReference type="InterPro" id="IPR036873">
    <property type="entry name" value="Rhodanese-like_dom_sf"/>
</dbReference>
<dbReference type="PROSITE" id="PS00380">
    <property type="entry name" value="RHODANESE_1"/>
    <property type="match status" value="2"/>
</dbReference>
<dbReference type="InterPro" id="IPR050229">
    <property type="entry name" value="GlpE_sulfurtransferase"/>
</dbReference>
<gene>
    <name evidence="3" type="ORF">ENQ20_00820</name>
</gene>
<sequence>MLAEVTPTPVPPTPTPVPTQAPVEEATAFDLTAAVDEFASNIPEGWMAVGKLDDVKALIESNIYLVDVREPNEYAEGHIPGAVNIPIRTLAQNLNQIPADQPVLIYCKSGHRAGMAVAALRLLGYDNVRSFPGGWNAWSKAGEAISTESAPAGSFASKEVNPEMLAAVDAFLSAIPEGFYAIGVVEKLQEAIDNGAILIDVREESEVAQGAIPGALHIPLRTLIANLGQVPQDKPLVVYCASGHRSALATAMLHILGYDNVRAFAPGYGAWEAAQGESGEVPKEITAALTSDFDLLSAADAWVSALPEGFLAVGKLDAFKDILENTQPVLIDVREAEEYAAGHIPGAINIPIRTLTQNLDKIPADQPVFVYCASGHRAGLALAALGLLGYDNVKSFPPGWKGWSAAGEEVSTEPTEPVVVTPKEVNPEMLAAVEEFLVNLPEGYFALGTVEKIVEAIDAGAQPLDVREVSEYEQGHIVGAPNVPLRTLIQNLESIPTDRPVVVYCASGHRAAIATAILHLAGLNNVRSFPPGYGAWEAAGEPVE</sequence>
<evidence type="ECO:0000256" key="1">
    <source>
        <dbReference type="SAM" id="MobiDB-lite"/>
    </source>
</evidence>
<comment type="caution">
    <text evidence="3">The sequence shown here is derived from an EMBL/GenBank/DDBJ whole genome shotgun (WGS) entry which is preliminary data.</text>
</comment>
<evidence type="ECO:0000259" key="2">
    <source>
        <dbReference type="PROSITE" id="PS50206"/>
    </source>
</evidence>
<dbReference type="SUPFAM" id="SSF52821">
    <property type="entry name" value="Rhodanese/Cell cycle control phosphatase"/>
    <property type="match status" value="4"/>
</dbReference>
<feature type="domain" description="Rhodanese" evidence="2">
    <location>
        <begin position="324"/>
        <end position="412"/>
    </location>
</feature>
<organism evidence="3">
    <name type="scientific">Caldilinea aerophila</name>
    <dbReference type="NCBI Taxonomy" id="133453"/>
    <lineage>
        <taxon>Bacteria</taxon>
        <taxon>Bacillati</taxon>
        <taxon>Chloroflexota</taxon>
        <taxon>Caldilineae</taxon>
        <taxon>Caldilineales</taxon>
        <taxon>Caldilineaceae</taxon>
        <taxon>Caldilinea</taxon>
    </lineage>
</organism>
<feature type="domain" description="Rhodanese" evidence="2">
    <location>
        <begin position="457"/>
        <end position="544"/>
    </location>
</feature>
<evidence type="ECO:0000313" key="3">
    <source>
        <dbReference type="EMBL" id="HDX30016.1"/>
    </source>
</evidence>
<dbReference type="InterPro" id="IPR001763">
    <property type="entry name" value="Rhodanese-like_dom"/>
</dbReference>
<dbReference type="PANTHER" id="PTHR43031">
    <property type="entry name" value="FAD-DEPENDENT OXIDOREDUCTASE"/>
    <property type="match status" value="1"/>
</dbReference>
<feature type="domain" description="Rhodanese" evidence="2">
    <location>
        <begin position="192"/>
        <end position="280"/>
    </location>
</feature>
<dbReference type="Pfam" id="PF00581">
    <property type="entry name" value="Rhodanese"/>
    <property type="match status" value="4"/>
</dbReference>
<protein>
    <recommendedName>
        <fullName evidence="2">Rhodanese domain-containing protein</fullName>
    </recommendedName>
</protein>
<feature type="domain" description="Rhodanese" evidence="2">
    <location>
        <begin position="59"/>
        <end position="147"/>
    </location>
</feature>
<accession>A0A7C1FF00</accession>